<evidence type="ECO:0000313" key="3">
    <source>
        <dbReference type="Proteomes" id="UP000078240"/>
    </source>
</evidence>
<organism evidence="1 3">
    <name type="scientific">Purpureocillium lilacinum</name>
    <name type="common">Paecilomyces lilacinus</name>
    <dbReference type="NCBI Taxonomy" id="33203"/>
    <lineage>
        <taxon>Eukaryota</taxon>
        <taxon>Fungi</taxon>
        <taxon>Dikarya</taxon>
        <taxon>Ascomycota</taxon>
        <taxon>Pezizomycotina</taxon>
        <taxon>Sordariomycetes</taxon>
        <taxon>Hypocreomycetidae</taxon>
        <taxon>Hypocreales</taxon>
        <taxon>Ophiocordycipitaceae</taxon>
        <taxon>Purpureocillium</taxon>
    </lineage>
</organism>
<dbReference type="Proteomes" id="UP000078340">
    <property type="component" value="Unassembled WGS sequence"/>
</dbReference>
<name>A0A179GWD9_PURLI</name>
<comment type="caution">
    <text evidence="1">The sequence shown here is derived from an EMBL/GenBank/DDBJ whole genome shotgun (WGS) entry which is preliminary data.</text>
</comment>
<sequence>MLRILKAERERYKARLAAGREYEVLPTSCTGVAFKEEPILVSHFCDAERRSDASNCRASVAPSARASSGCAGMSSLHIHSQGTLSDNQSTAQCIPHEYCTAIGCKLSAPARVANVHPVPARTDRENGPAQTRVNPHAVSYEPFMQTTHLYGQSSGHHSVRSFFLPRVCSCLSSPAPQQGRGACWSGTGMMPCSRDRQDSTLFCLTCPHQGSSPVQSGLFDGPDRRTNIVDVEVAFNLSPACGWRLQSGRGGGRGRRVLIMPKEARMSVHCRCLRSGKCVEWIVASSDSAPVKRCSPVMQSITLYVNSRKLKHAVPEYAQSGGFRNTPSTGETADGVQCWRLRVGFSLGERLPRAVDSAAQWAVPKAVSVWPYSISRALDTTLFLGSWRDGRCAFQQCSTANKIPTGQSHAQPAMMNDSGRVVQAAVVQAPDARSA</sequence>
<dbReference type="EMBL" id="LSBH01000003">
    <property type="protein sequence ID" value="OAQ82082.1"/>
    <property type="molecule type" value="Genomic_DNA"/>
</dbReference>
<proteinExistence type="predicted"/>
<dbReference type="AlphaFoldDB" id="A0A179GWD9"/>
<dbReference type="Proteomes" id="UP000078240">
    <property type="component" value="Unassembled WGS sequence"/>
</dbReference>
<gene>
    <name evidence="1" type="ORF">VFPBJ_04666</name>
    <name evidence="2" type="ORF">VFPFJ_03868</name>
</gene>
<evidence type="ECO:0000313" key="1">
    <source>
        <dbReference type="EMBL" id="OAQ82082.1"/>
    </source>
</evidence>
<dbReference type="EMBL" id="LSBI01000003">
    <property type="protein sequence ID" value="OAQ92128.1"/>
    <property type="molecule type" value="Genomic_DNA"/>
</dbReference>
<reference evidence="1 3" key="1">
    <citation type="submission" date="2016-01" db="EMBL/GenBank/DDBJ databases">
        <title>Biosynthesis of antibiotic leucinostatins and their inhibition on Phytophthora in bio-control Purpureocillium lilacinum.</title>
        <authorList>
            <person name="Wang G."/>
            <person name="Liu Z."/>
            <person name="Lin R."/>
            <person name="Li E."/>
            <person name="Mao Z."/>
            <person name="Ling J."/>
            <person name="Yin W."/>
            <person name="Xie B."/>
        </authorList>
    </citation>
    <scope>NUCLEOTIDE SEQUENCE [LARGE SCALE GENOMIC DNA]</scope>
    <source>
        <strain evidence="1">PLBJ-1</strain>
        <strain evidence="2">PLFJ-1</strain>
    </source>
</reference>
<protein>
    <submittedName>
        <fullName evidence="1">Uncharacterized protein</fullName>
    </submittedName>
</protein>
<accession>A0A179GWD9</accession>
<evidence type="ECO:0000313" key="2">
    <source>
        <dbReference type="EMBL" id="OAQ92128.1"/>
    </source>
</evidence>